<proteinExistence type="predicted"/>
<gene>
    <name evidence="1" type="ORF">QLS71_017690</name>
</gene>
<organism evidence="1 2">
    <name type="scientific">Mariniflexile litorale</name>
    <dbReference type="NCBI Taxonomy" id="3045158"/>
    <lineage>
        <taxon>Bacteria</taxon>
        <taxon>Pseudomonadati</taxon>
        <taxon>Bacteroidota</taxon>
        <taxon>Flavobacteriia</taxon>
        <taxon>Flavobacteriales</taxon>
        <taxon>Flavobacteriaceae</taxon>
        <taxon>Mariniflexile</taxon>
    </lineage>
</organism>
<keyword evidence="2" id="KW-1185">Reference proteome</keyword>
<dbReference type="Proteomes" id="UP001224325">
    <property type="component" value="Chromosome"/>
</dbReference>
<evidence type="ECO:0000313" key="2">
    <source>
        <dbReference type="Proteomes" id="UP001224325"/>
    </source>
</evidence>
<name>A0AAU7EFM3_9FLAO</name>
<dbReference type="RefSeq" id="WP_308993530.1">
    <property type="nucleotide sequence ID" value="NZ_CP155618.1"/>
</dbReference>
<dbReference type="AlphaFoldDB" id="A0AAU7EFM3"/>
<evidence type="ECO:0000313" key="1">
    <source>
        <dbReference type="EMBL" id="XBL14135.1"/>
    </source>
</evidence>
<dbReference type="EMBL" id="CP155618">
    <property type="protein sequence ID" value="XBL14135.1"/>
    <property type="molecule type" value="Genomic_DNA"/>
</dbReference>
<accession>A0AAU7EFM3</accession>
<protein>
    <submittedName>
        <fullName evidence="1">Uncharacterized protein</fullName>
    </submittedName>
</protein>
<sequence>MNTDYKLSSNDELTKLAKGNGINSWNELTEFIKNLPYGRNKNRTELGLVLSEKKGTCSSKHAVLKRIADLNNIPNIDLILGIYRMNELNTPEIGTELTNNSIDFIPEAHCYLKINGNRIDLTTKKSEFQKIEKDIIQEKKIKPEQVSKFKVNYHKGFIKKWLKEGNSEIDFNQIWRIREKCIENLTK</sequence>
<reference evidence="1" key="1">
    <citation type="submission" date="2024-04" db="EMBL/GenBank/DDBJ databases">
        <title>Mariniflexile litorale, isolated from the shallow sediments of the Sea of Japan.</title>
        <authorList>
            <person name="Romanenko L."/>
            <person name="Isaeva M."/>
        </authorList>
    </citation>
    <scope>NUCLEOTIDE SEQUENCE [LARGE SCALE GENOMIC DNA]</scope>
    <source>
        <strain evidence="1">KMM 9835</strain>
    </source>
</reference>
<dbReference type="KEGG" id="mlil:QLS71_017690"/>